<protein>
    <recommendedName>
        <fullName evidence="4">Beta-carotene 15,15'-monooxygenase</fullName>
    </recommendedName>
</protein>
<dbReference type="Proteomes" id="UP000766246">
    <property type="component" value="Unassembled WGS sequence"/>
</dbReference>
<feature type="transmembrane region" description="Helical" evidence="1">
    <location>
        <begin position="139"/>
        <end position="160"/>
    </location>
</feature>
<feature type="transmembrane region" description="Helical" evidence="1">
    <location>
        <begin position="195"/>
        <end position="217"/>
    </location>
</feature>
<feature type="transmembrane region" description="Helical" evidence="1">
    <location>
        <begin position="280"/>
        <end position="297"/>
    </location>
</feature>
<evidence type="ECO:0008006" key="4">
    <source>
        <dbReference type="Google" id="ProtNLM"/>
    </source>
</evidence>
<name>A0A927U775_9FIRM</name>
<evidence type="ECO:0000313" key="2">
    <source>
        <dbReference type="EMBL" id="MBE5918322.1"/>
    </source>
</evidence>
<dbReference type="InterPro" id="IPR047928">
    <property type="entry name" value="Perm_prefix_1"/>
</dbReference>
<proteinExistence type="predicted"/>
<comment type="caution">
    <text evidence="2">The sequence shown here is derived from an EMBL/GenBank/DDBJ whole genome shotgun (WGS) entry which is preliminary data.</text>
</comment>
<evidence type="ECO:0000313" key="3">
    <source>
        <dbReference type="Proteomes" id="UP000766246"/>
    </source>
</evidence>
<keyword evidence="1" id="KW-0812">Transmembrane</keyword>
<gene>
    <name evidence="2" type="ORF">E7272_00625</name>
</gene>
<accession>A0A927U775</accession>
<dbReference type="AlphaFoldDB" id="A0A927U775"/>
<feature type="transmembrane region" description="Helical" evidence="1">
    <location>
        <begin position="303"/>
        <end position="320"/>
    </location>
</feature>
<sequence length="324" mass="36587">METIRNYLDAMFANMPNTPEVKKAKAELLTMMEDKYNELIEEGETENSAVGTVISEFGNLDELAEDLGLSKEVEETKERVSEKPRRFVSMDEVRAYLDEERKDGLFIGIGVMLCIMCVVPMILAEGIPGIFISKSAENIGMVGMFLMIAIAVALFVYRGINSNDWKFLKKEPCQIDMATAQMVKERKNSYKPTHALLMTIGVVLCVLCWLPCAIIEIDFVAAFIFLFVGIGVFLFIYSSSVMGSFDTILKLNDEKTISGSYGKEDDIVYVNKTATIIMEVYWTTVTCIYLMISFITFDWGRTWIIWIIGAIVHHILKIALAKED</sequence>
<organism evidence="2 3">
    <name type="scientific">Pseudobutyrivibrio ruminis</name>
    <dbReference type="NCBI Taxonomy" id="46206"/>
    <lineage>
        <taxon>Bacteria</taxon>
        <taxon>Bacillati</taxon>
        <taxon>Bacillota</taxon>
        <taxon>Clostridia</taxon>
        <taxon>Lachnospirales</taxon>
        <taxon>Lachnospiraceae</taxon>
        <taxon>Pseudobutyrivibrio</taxon>
    </lineage>
</organism>
<dbReference type="NCBIfam" id="NF038403">
    <property type="entry name" value="perm_prefix_1"/>
    <property type="match status" value="1"/>
</dbReference>
<reference evidence="2" key="1">
    <citation type="submission" date="2019-04" db="EMBL/GenBank/DDBJ databases">
        <title>Evolution of Biomass-Degrading Anaerobic Consortia Revealed by Metagenomics.</title>
        <authorList>
            <person name="Peng X."/>
        </authorList>
    </citation>
    <scope>NUCLEOTIDE SEQUENCE</scope>
    <source>
        <strain evidence="2">SIG311</strain>
    </source>
</reference>
<feature type="transmembrane region" description="Helical" evidence="1">
    <location>
        <begin position="104"/>
        <end position="127"/>
    </location>
</feature>
<evidence type="ECO:0000256" key="1">
    <source>
        <dbReference type="SAM" id="Phobius"/>
    </source>
</evidence>
<dbReference type="EMBL" id="SVER01000002">
    <property type="protein sequence ID" value="MBE5918322.1"/>
    <property type="molecule type" value="Genomic_DNA"/>
</dbReference>
<feature type="transmembrane region" description="Helical" evidence="1">
    <location>
        <begin position="223"/>
        <end position="245"/>
    </location>
</feature>
<keyword evidence="1" id="KW-1133">Transmembrane helix</keyword>
<keyword evidence="1" id="KW-0472">Membrane</keyword>